<feature type="binding site" evidence="11">
    <location>
        <position position="185"/>
    </location>
    <ligand>
        <name>alpha-D-mannose 1-phosphate</name>
        <dbReference type="ChEBI" id="CHEBI:58409"/>
    </ligand>
</feature>
<comment type="cofactor">
    <cofactor evidence="12">
        <name>Mg(2+)</name>
        <dbReference type="ChEBI" id="CHEBI:18420"/>
    </cofactor>
</comment>
<accession>A0A1G2NBB4</accession>
<organism evidence="13 14">
    <name type="scientific">Candidatus Taylorbacteria bacterium RIFCSPLOWO2_01_FULL_45_15b</name>
    <dbReference type="NCBI Taxonomy" id="1802319"/>
    <lineage>
        <taxon>Bacteria</taxon>
        <taxon>Candidatus Tayloriibacteriota</taxon>
    </lineage>
</organism>
<evidence type="ECO:0000256" key="4">
    <source>
        <dbReference type="ARBA" id="ARBA00011738"/>
    </source>
</evidence>
<gene>
    <name evidence="13" type="ORF">A2928_02790</name>
</gene>
<dbReference type="InterPro" id="IPR023214">
    <property type="entry name" value="HAD_sf"/>
</dbReference>
<comment type="subcellular location">
    <subcellularLocation>
        <location evidence="1">Cytoplasm</location>
    </subcellularLocation>
</comment>
<dbReference type="Gene3D" id="3.40.50.1000">
    <property type="entry name" value="HAD superfamily/HAD-like"/>
    <property type="match status" value="1"/>
</dbReference>
<evidence type="ECO:0000256" key="9">
    <source>
        <dbReference type="ARBA" id="ARBA00023235"/>
    </source>
</evidence>
<dbReference type="UniPathway" id="UPA00126">
    <property type="reaction ID" value="UER00424"/>
</dbReference>
<evidence type="ECO:0000313" key="13">
    <source>
        <dbReference type="EMBL" id="OHA32611.1"/>
    </source>
</evidence>
<keyword evidence="7 12" id="KW-0479">Metal-binding</keyword>
<dbReference type="InterPro" id="IPR005002">
    <property type="entry name" value="PMM"/>
</dbReference>
<dbReference type="InterPro" id="IPR036412">
    <property type="entry name" value="HAD-like_sf"/>
</dbReference>
<protein>
    <recommendedName>
        <fullName evidence="5">phosphomannomutase</fullName>
        <ecNumber evidence="5">5.4.2.8</ecNumber>
    </recommendedName>
</protein>
<evidence type="ECO:0000256" key="6">
    <source>
        <dbReference type="ARBA" id="ARBA00022490"/>
    </source>
</evidence>
<feature type="active site" description="Proton donor/acceptor" evidence="10">
    <location>
        <position position="16"/>
    </location>
</feature>
<name>A0A1G2NBB4_9BACT</name>
<dbReference type="GO" id="GO:0005829">
    <property type="term" value="C:cytosol"/>
    <property type="evidence" value="ECO:0007669"/>
    <property type="project" value="TreeGrafter"/>
</dbReference>
<dbReference type="AlphaFoldDB" id="A0A1G2NBB4"/>
<dbReference type="EC" id="5.4.2.8" evidence="5"/>
<dbReference type="STRING" id="1802319.A2928_02790"/>
<comment type="similarity">
    <text evidence="3">Belongs to the eukaryotic PMM family.</text>
</comment>
<comment type="caution">
    <text evidence="13">The sequence shown here is derived from an EMBL/GenBank/DDBJ whole genome shotgun (WGS) entry which is preliminary data.</text>
</comment>
<evidence type="ECO:0000256" key="7">
    <source>
        <dbReference type="ARBA" id="ARBA00022723"/>
    </source>
</evidence>
<evidence type="ECO:0000256" key="8">
    <source>
        <dbReference type="ARBA" id="ARBA00022842"/>
    </source>
</evidence>
<evidence type="ECO:0000256" key="3">
    <source>
        <dbReference type="ARBA" id="ARBA00009736"/>
    </source>
</evidence>
<dbReference type="GO" id="GO:0004615">
    <property type="term" value="F:phosphomannomutase activity"/>
    <property type="evidence" value="ECO:0007669"/>
    <property type="project" value="UniProtKB-EC"/>
</dbReference>
<evidence type="ECO:0000256" key="11">
    <source>
        <dbReference type="PIRSR" id="PIRSR605002-2"/>
    </source>
</evidence>
<dbReference type="Gene3D" id="3.30.1240.20">
    <property type="match status" value="1"/>
</dbReference>
<evidence type="ECO:0000256" key="2">
    <source>
        <dbReference type="ARBA" id="ARBA00004699"/>
    </source>
</evidence>
<dbReference type="GO" id="GO:0009298">
    <property type="term" value="P:GDP-mannose biosynthetic process"/>
    <property type="evidence" value="ECO:0007669"/>
    <property type="project" value="UniProtKB-UniPathway"/>
</dbReference>
<dbReference type="InterPro" id="IPR043169">
    <property type="entry name" value="PMM_cap"/>
</dbReference>
<dbReference type="NCBIfam" id="TIGR01484">
    <property type="entry name" value="HAD-SF-IIB"/>
    <property type="match status" value="1"/>
</dbReference>
<dbReference type="GO" id="GO:0000287">
    <property type="term" value="F:magnesium ion binding"/>
    <property type="evidence" value="ECO:0007669"/>
    <property type="project" value="TreeGrafter"/>
</dbReference>
<keyword evidence="9" id="KW-0413">Isomerase</keyword>
<evidence type="ECO:0000313" key="14">
    <source>
        <dbReference type="Proteomes" id="UP000176221"/>
    </source>
</evidence>
<dbReference type="GO" id="GO:0016791">
    <property type="term" value="F:phosphatase activity"/>
    <property type="evidence" value="ECO:0007669"/>
    <property type="project" value="TreeGrafter"/>
</dbReference>
<comment type="pathway">
    <text evidence="2">Nucleotide-sugar biosynthesis; GDP-alpha-D-mannose biosynthesis; alpha-D-mannose 1-phosphate from D-fructose 6-phosphate: step 2/2.</text>
</comment>
<evidence type="ECO:0000256" key="1">
    <source>
        <dbReference type="ARBA" id="ARBA00004496"/>
    </source>
</evidence>
<dbReference type="SUPFAM" id="SSF56784">
    <property type="entry name" value="HAD-like"/>
    <property type="match status" value="1"/>
</dbReference>
<keyword evidence="8 12" id="KW-0460">Magnesium</keyword>
<proteinExistence type="inferred from homology"/>
<dbReference type="Proteomes" id="UP000176221">
    <property type="component" value="Unassembled WGS sequence"/>
</dbReference>
<feature type="binding site" evidence="11">
    <location>
        <position position="183"/>
    </location>
    <ligand>
        <name>alpha-D-mannose 1-phosphate</name>
        <dbReference type="ChEBI" id="CHEBI:58409"/>
    </ligand>
</feature>
<dbReference type="EMBL" id="MHRX01000040">
    <property type="protein sequence ID" value="OHA32611.1"/>
    <property type="molecule type" value="Genomic_DNA"/>
</dbReference>
<feature type="binding site" evidence="12">
    <location>
        <position position="16"/>
    </location>
    <ligand>
        <name>Mg(2+)</name>
        <dbReference type="ChEBI" id="CHEBI:18420"/>
        <label>1</label>
    </ligand>
</feature>
<dbReference type="PANTHER" id="PTHR10000:SF8">
    <property type="entry name" value="HAD SUPERFAMILY HYDROLASE-LIKE, TYPE 3"/>
    <property type="match status" value="1"/>
</dbReference>
<feature type="binding site" evidence="12">
    <location>
        <position position="216"/>
    </location>
    <ligand>
        <name>Mg(2+)</name>
        <dbReference type="ChEBI" id="CHEBI:18420"/>
        <label>1</label>
    </ligand>
</feature>
<sequence>MNVDYARVKVVVFDIDGTLTQSKSEIFETTSRLLCSLLDRCDVAIISGAGLEQYKKQILDFLNCRDLFSHLHLFPTNGASYLKWNGHDWEYVYREIFSESEKEKIRAAICDIEKKHADIFDDSPSGPRLEDRGSAMTFSVLGQDADYDKKQLWDPEGSRRAILAAELSRHLSEFEVRIGGTTSLDITRRGVDKAYAIRKIQNYLGVLHDEVLYVGDSFGEFGNDKPVESMGIRVEKVLGPHETERLIETIINSSK</sequence>
<dbReference type="PANTHER" id="PTHR10000">
    <property type="entry name" value="PHOSPHOSERINE PHOSPHATASE"/>
    <property type="match status" value="1"/>
</dbReference>
<comment type="subunit">
    <text evidence="4">Homodimer.</text>
</comment>
<evidence type="ECO:0000256" key="5">
    <source>
        <dbReference type="ARBA" id="ARBA00012730"/>
    </source>
</evidence>
<dbReference type="InterPro" id="IPR006379">
    <property type="entry name" value="HAD-SF_hydro_IIB"/>
</dbReference>
<feature type="active site" description="Nucleophile" evidence="10">
    <location>
        <position position="14"/>
    </location>
</feature>
<evidence type="ECO:0000256" key="10">
    <source>
        <dbReference type="PIRSR" id="PIRSR605002-1"/>
    </source>
</evidence>
<dbReference type="Pfam" id="PF03332">
    <property type="entry name" value="PMM"/>
    <property type="match status" value="1"/>
</dbReference>
<keyword evidence="6" id="KW-0963">Cytoplasm</keyword>
<reference evidence="13 14" key="1">
    <citation type="journal article" date="2016" name="Nat. Commun.">
        <title>Thousands of microbial genomes shed light on interconnected biogeochemical processes in an aquifer system.</title>
        <authorList>
            <person name="Anantharaman K."/>
            <person name="Brown C.T."/>
            <person name="Hug L.A."/>
            <person name="Sharon I."/>
            <person name="Castelle C.J."/>
            <person name="Probst A.J."/>
            <person name="Thomas B.C."/>
            <person name="Singh A."/>
            <person name="Wilkins M.J."/>
            <person name="Karaoz U."/>
            <person name="Brodie E.L."/>
            <person name="Williams K.H."/>
            <person name="Hubbard S.S."/>
            <person name="Banfield J.F."/>
        </authorList>
    </citation>
    <scope>NUCLEOTIDE SEQUENCE [LARGE SCALE GENOMIC DNA]</scope>
</reference>
<feature type="binding site" evidence="11">
    <location>
        <position position="132"/>
    </location>
    <ligand>
        <name>alpha-D-mannose 1-phosphate</name>
        <dbReference type="ChEBI" id="CHEBI:58409"/>
    </ligand>
</feature>
<feature type="binding site" evidence="12">
    <location>
        <position position="14"/>
    </location>
    <ligand>
        <name>Mg(2+)</name>
        <dbReference type="ChEBI" id="CHEBI:18420"/>
        <label>1</label>
    </ligand>
</feature>
<evidence type="ECO:0000256" key="12">
    <source>
        <dbReference type="PIRSR" id="PIRSR605002-3"/>
    </source>
</evidence>